<dbReference type="Pfam" id="PF05958">
    <property type="entry name" value="tRNA_U5-meth_tr"/>
    <property type="match status" value="1"/>
</dbReference>
<reference evidence="9" key="1">
    <citation type="submission" date="2022-11" db="UniProtKB">
        <authorList>
            <consortium name="WormBaseParasite"/>
        </authorList>
    </citation>
    <scope>IDENTIFICATION</scope>
</reference>
<comment type="caution">
    <text evidence="6">Lacks conserved residue(s) required for the propagation of feature annotation.</text>
</comment>
<keyword evidence="8" id="KW-1185">Reference proteome</keyword>
<evidence type="ECO:0000256" key="2">
    <source>
        <dbReference type="ARBA" id="ARBA00022679"/>
    </source>
</evidence>
<feature type="binding site" evidence="6">
    <location>
        <position position="474"/>
    </location>
    <ligand>
        <name>S-adenosyl-L-methionine</name>
        <dbReference type="ChEBI" id="CHEBI:59789"/>
    </ligand>
</feature>
<evidence type="ECO:0000313" key="8">
    <source>
        <dbReference type="Proteomes" id="UP000887572"/>
    </source>
</evidence>
<dbReference type="GO" id="GO:0003723">
    <property type="term" value="F:RNA binding"/>
    <property type="evidence" value="ECO:0007669"/>
    <property type="project" value="TreeGrafter"/>
</dbReference>
<dbReference type="GO" id="GO:0006396">
    <property type="term" value="P:RNA processing"/>
    <property type="evidence" value="ECO:0007669"/>
    <property type="project" value="InterPro"/>
</dbReference>
<dbReference type="InterPro" id="IPR010280">
    <property type="entry name" value="U5_MeTrfase_fam"/>
</dbReference>
<dbReference type="Proteomes" id="UP000887572">
    <property type="component" value="Unplaced"/>
</dbReference>
<dbReference type="InterPro" id="IPR030390">
    <property type="entry name" value="MeTrfase_TrmA_AS"/>
</dbReference>
<evidence type="ECO:0000256" key="6">
    <source>
        <dbReference type="PROSITE-ProRule" id="PRU01024"/>
    </source>
</evidence>
<protein>
    <recommendedName>
        <fullName evidence="4">tRNA (uracil(54)-C(5))-methyltransferase</fullName>
        <ecNumber evidence="4">2.1.1.35</ecNumber>
    </recommendedName>
</protein>
<comment type="similarity">
    <text evidence="6">Belongs to the class I-like SAM-binding methyltransferase superfamily. RNA M5U methyltransferase family.</text>
</comment>
<dbReference type="PANTHER" id="PTHR45904:SF2">
    <property type="entry name" value="TRNA (URACIL-5-)-METHYLTRANSFERASE HOMOLOG A"/>
    <property type="match status" value="1"/>
</dbReference>
<dbReference type="GO" id="GO:0009451">
    <property type="term" value="P:RNA modification"/>
    <property type="evidence" value="ECO:0007669"/>
    <property type="project" value="UniProtKB-ARBA"/>
</dbReference>
<dbReference type="SUPFAM" id="SSF53335">
    <property type="entry name" value="S-adenosyl-L-methionine-dependent methyltransferases"/>
    <property type="match status" value="1"/>
</dbReference>
<dbReference type="GO" id="GO:0030697">
    <property type="term" value="F:tRNA (uracil(54)-C5)-methyltransferase activity, S-adenosyl methionine-dependent"/>
    <property type="evidence" value="ECO:0007669"/>
    <property type="project" value="UniProtKB-EC"/>
</dbReference>
<dbReference type="Gene3D" id="2.40.50.1070">
    <property type="match status" value="1"/>
</dbReference>
<proteinExistence type="inferred from homology"/>
<keyword evidence="3 6" id="KW-0949">S-adenosyl-L-methionine</keyword>
<dbReference type="PROSITE" id="PS01230">
    <property type="entry name" value="TRMA_1"/>
    <property type="match status" value="1"/>
</dbReference>
<name>A0A914HKD3_GLORO</name>
<evidence type="ECO:0000256" key="1">
    <source>
        <dbReference type="ARBA" id="ARBA00022603"/>
    </source>
</evidence>
<evidence type="ECO:0000313" key="9">
    <source>
        <dbReference type="WBParaSite" id="Gr19_v10_g17671.t1"/>
    </source>
</evidence>
<evidence type="ECO:0000256" key="4">
    <source>
        <dbReference type="ARBA" id="ARBA00033763"/>
    </source>
</evidence>
<dbReference type="GO" id="GO:0032259">
    <property type="term" value="P:methylation"/>
    <property type="evidence" value="ECO:0007669"/>
    <property type="project" value="UniProtKB-KW"/>
</dbReference>
<dbReference type="InterPro" id="IPR030391">
    <property type="entry name" value="MeTrfase_TrmA_CS"/>
</dbReference>
<feature type="active site" description="Nucleophile" evidence="6">
    <location>
        <position position="637"/>
    </location>
</feature>
<evidence type="ECO:0000256" key="3">
    <source>
        <dbReference type="ARBA" id="ARBA00022691"/>
    </source>
</evidence>
<dbReference type="PANTHER" id="PTHR45904">
    <property type="entry name" value="TRNA (URACIL-5-)-METHYLTRANSFERASE"/>
    <property type="match status" value="1"/>
</dbReference>
<dbReference type="Gene3D" id="3.40.50.150">
    <property type="entry name" value="Vaccinia Virus protein VP39"/>
    <property type="match status" value="1"/>
</dbReference>
<dbReference type="InterPro" id="IPR045850">
    <property type="entry name" value="TRM2_met"/>
</dbReference>
<dbReference type="AlphaFoldDB" id="A0A914HKD3"/>
<dbReference type="SUPFAM" id="SSF54928">
    <property type="entry name" value="RNA-binding domain, RBD"/>
    <property type="match status" value="1"/>
</dbReference>
<accession>A0A914HKD3</accession>
<evidence type="ECO:0000256" key="5">
    <source>
        <dbReference type="ARBA" id="ARBA00047278"/>
    </source>
</evidence>
<sequence>MCLYSVGPPRINIKEEIWDQYRRFRAGDIVRIVDEDDGKGYFAQVSAFITDNYAQRFALIIWLLPKLVGSSFSSTSEFNPDKFQHGLAEERPVPIEACEFISECPSFSPYKRGWTPSNQILVLKRKEIARRVEGAEILSANGCCLIKITNFSPHVGTVQLKKFINSRLGEVPFRKLKFAGRTVFITLNSEACAESAIQLLDNVFFKKSCLRATKANDLRISQKRDLTERTTTGEAVKSCRELVTPLADVPYEEQLRTKYKQSRTVLELLGKQMGQANASKSFDTKQMLLQNVLPSPVTEGYRNKCEFSVGYSSDDDHSLPVVGFVSGKMANKQCKVMSPGECSNLTLNTRSIVRHFEEFVREFGEKPFDEFERTGFWKMLTIKDFLGDTMIIVTVYPHPNKEVTDKSIRMLKERFLPSNSFSGAETAFNVTSFYWQEQVNAGDKRIYEHMAGTPFVYESLLGLNFRISPSTFFQVNTRAAAILYEKIGDLLNLPTERNTPEQDESIQKQPIVVLDVCCGAGTISLCLMQRIRNAIRAKKFDAQIPFGCVGVELNTEAVRDARQNASENGFDAKSCVYIDGDAEKIFKELEYHMPSGCQLNSSQIFGVIDPPRAGVSDKVIIGCRKLQSLDTLCYVSCDPKAATKNLVDLCRPLSRKFDGNPFRIVTIQPIDLFPQTEHVEWVIKLQR</sequence>
<dbReference type="InterPro" id="IPR035979">
    <property type="entry name" value="RBD_domain_sf"/>
</dbReference>
<evidence type="ECO:0000256" key="7">
    <source>
        <dbReference type="PROSITE-ProRule" id="PRU10015"/>
    </source>
</evidence>
<dbReference type="PROSITE" id="PS01231">
    <property type="entry name" value="TRMA_2"/>
    <property type="match status" value="1"/>
</dbReference>
<keyword evidence="1 6" id="KW-0489">Methyltransferase</keyword>
<dbReference type="WBParaSite" id="Gr19_v10_g17671.t1">
    <property type="protein sequence ID" value="Gr19_v10_g17671.t1"/>
    <property type="gene ID" value="Gr19_v10_g17671"/>
</dbReference>
<keyword evidence="2 6" id="KW-0808">Transferase</keyword>
<organism evidence="8 9">
    <name type="scientific">Globodera rostochiensis</name>
    <name type="common">Golden nematode worm</name>
    <name type="synonym">Heterodera rostochiensis</name>
    <dbReference type="NCBI Taxonomy" id="31243"/>
    <lineage>
        <taxon>Eukaryota</taxon>
        <taxon>Metazoa</taxon>
        <taxon>Ecdysozoa</taxon>
        <taxon>Nematoda</taxon>
        <taxon>Chromadorea</taxon>
        <taxon>Rhabditida</taxon>
        <taxon>Tylenchina</taxon>
        <taxon>Tylenchomorpha</taxon>
        <taxon>Tylenchoidea</taxon>
        <taxon>Heteroderidae</taxon>
        <taxon>Heteroderinae</taxon>
        <taxon>Globodera</taxon>
    </lineage>
</organism>
<dbReference type="EC" id="2.1.1.35" evidence="4"/>
<dbReference type="PROSITE" id="PS51687">
    <property type="entry name" value="SAM_MT_RNA_M5U"/>
    <property type="match status" value="1"/>
</dbReference>
<dbReference type="InterPro" id="IPR029063">
    <property type="entry name" value="SAM-dependent_MTases_sf"/>
</dbReference>
<comment type="catalytic activity">
    <reaction evidence="5">
        <text>uridine(54) in tRNA + S-adenosyl-L-methionine = 5-methyluridine(54) in tRNA + S-adenosyl-L-homocysteine + H(+)</text>
        <dbReference type="Rhea" id="RHEA:42712"/>
        <dbReference type="Rhea" id="RHEA-COMP:10167"/>
        <dbReference type="Rhea" id="RHEA-COMP:10193"/>
        <dbReference type="ChEBI" id="CHEBI:15378"/>
        <dbReference type="ChEBI" id="CHEBI:57856"/>
        <dbReference type="ChEBI" id="CHEBI:59789"/>
        <dbReference type="ChEBI" id="CHEBI:65315"/>
        <dbReference type="ChEBI" id="CHEBI:74447"/>
        <dbReference type="EC" id="2.1.1.35"/>
    </reaction>
    <physiologicalReaction direction="left-to-right" evidence="5">
        <dbReference type="Rhea" id="RHEA:42713"/>
    </physiologicalReaction>
</comment>
<feature type="active site" evidence="7">
    <location>
        <position position="637"/>
    </location>
</feature>
<feature type="binding site" evidence="6">
    <location>
        <position position="552"/>
    </location>
    <ligand>
        <name>S-adenosyl-L-methionine</name>
        <dbReference type="ChEBI" id="CHEBI:59789"/>
    </ligand>
</feature>
<feature type="binding site" evidence="6">
    <location>
        <position position="609"/>
    </location>
    <ligand>
        <name>S-adenosyl-L-methionine</name>
        <dbReference type="ChEBI" id="CHEBI:59789"/>
    </ligand>
</feature>